<dbReference type="VEuPathDB" id="CryptoDB:Cvel_15134"/>
<comment type="caution">
    <text evidence="6">Lacks conserved residue(s) required for the propagation of feature annotation.</text>
</comment>
<protein>
    <recommendedName>
        <fullName evidence="8">Calpain catalytic domain-containing protein</fullName>
    </recommendedName>
</protein>
<dbReference type="PROSITE" id="PS50203">
    <property type="entry name" value="CALPAIN_CAT"/>
    <property type="match status" value="1"/>
</dbReference>
<dbReference type="InterPro" id="IPR038765">
    <property type="entry name" value="Papain-like_cys_pep_sf"/>
</dbReference>
<evidence type="ECO:0000256" key="6">
    <source>
        <dbReference type="PROSITE-ProRule" id="PRU00239"/>
    </source>
</evidence>
<evidence type="ECO:0000256" key="2">
    <source>
        <dbReference type="ARBA" id="ARBA00022670"/>
    </source>
</evidence>
<evidence type="ECO:0000259" key="8">
    <source>
        <dbReference type="PROSITE" id="PS50203"/>
    </source>
</evidence>
<dbReference type="AlphaFoldDB" id="A0A0G4F556"/>
<reference evidence="9" key="1">
    <citation type="submission" date="2014-11" db="EMBL/GenBank/DDBJ databases">
        <authorList>
            <person name="Otto D Thomas"/>
            <person name="Naeem Raeece"/>
        </authorList>
    </citation>
    <scope>NUCLEOTIDE SEQUENCE</scope>
</reference>
<evidence type="ECO:0000256" key="5">
    <source>
        <dbReference type="PIRSR" id="PIRSR622684-1"/>
    </source>
</evidence>
<evidence type="ECO:0000256" key="1">
    <source>
        <dbReference type="ARBA" id="ARBA00007623"/>
    </source>
</evidence>
<dbReference type="PhylomeDB" id="A0A0G4F556"/>
<dbReference type="GO" id="GO:0004198">
    <property type="term" value="F:calcium-dependent cysteine-type endopeptidase activity"/>
    <property type="evidence" value="ECO:0007669"/>
    <property type="project" value="InterPro"/>
</dbReference>
<dbReference type="EMBL" id="CDMZ01000116">
    <property type="protein sequence ID" value="CEM07077.1"/>
    <property type="molecule type" value="Genomic_DNA"/>
</dbReference>
<dbReference type="SMART" id="SM00230">
    <property type="entry name" value="CysPc"/>
    <property type="match status" value="1"/>
</dbReference>
<accession>A0A0G4F556</accession>
<gene>
    <name evidence="9" type="ORF">Cvel_15134</name>
</gene>
<dbReference type="Pfam" id="PF00648">
    <property type="entry name" value="Peptidase_C2"/>
    <property type="match status" value="1"/>
</dbReference>
<evidence type="ECO:0000256" key="3">
    <source>
        <dbReference type="ARBA" id="ARBA00022801"/>
    </source>
</evidence>
<feature type="compositionally biased region" description="Basic and acidic residues" evidence="7">
    <location>
        <begin position="255"/>
        <end position="272"/>
    </location>
</feature>
<feature type="compositionally biased region" description="Acidic residues" evidence="7">
    <location>
        <begin position="290"/>
        <end position="300"/>
    </location>
</feature>
<dbReference type="SUPFAM" id="SSF54001">
    <property type="entry name" value="Cysteine proteinases"/>
    <property type="match status" value="1"/>
</dbReference>
<dbReference type="Gene3D" id="3.90.70.10">
    <property type="entry name" value="Cysteine proteinases"/>
    <property type="match status" value="1"/>
</dbReference>
<feature type="compositionally biased region" description="Basic and acidic residues" evidence="7">
    <location>
        <begin position="301"/>
        <end position="324"/>
    </location>
</feature>
<evidence type="ECO:0000313" key="9">
    <source>
        <dbReference type="EMBL" id="CEM07077.1"/>
    </source>
</evidence>
<keyword evidence="2" id="KW-0645">Protease</keyword>
<feature type="active site" evidence="5">
    <location>
        <position position="134"/>
    </location>
</feature>
<dbReference type="InterPro" id="IPR001300">
    <property type="entry name" value="Peptidase_C2_calpain_cat"/>
</dbReference>
<dbReference type="PRINTS" id="PR00704">
    <property type="entry name" value="CALPAIN"/>
</dbReference>
<dbReference type="GO" id="GO:0006508">
    <property type="term" value="P:proteolysis"/>
    <property type="evidence" value="ECO:0007669"/>
    <property type="project" value="UniProtKB-KW"/>
</dbReference>
<feature type="domain" description="Calpain catalytic" evidence="8">
    <location>
        <begin position="17"/>
        <end position="210"/>
    </location>
</feature>
<comment type="similarity">
    <text evidence="1">Belongs to the peptidase C2 family.</text>
</comment>
<dbReference type="PANTHER" id="PTHR10183">
    <property type="entry name" value="CALPAIN"/>
    <property type="match status" value="1"/>
</dbReference>
<keyword evidence="4" id="KW-0788">Thiol protease</keyword>
<sequence length="335" mass="37501">MQWWMKKGRPRFAKPVGNELWCMLLEKAFAKFFGSYESLVGGICSVAFQCLTGSAEQFVWDKEGGKLRWERGRVAVEEQTRRRTIVTTFEPDQFATDEELFEVFREYDKKHFIISCSISAGEEKTRPDGLVEGHAYSMLQVASLPHHGRLKLCKLRNPWGGGATHEWNGDFSDTSSGWGDQLSGLREELKAVIEHDGIFWMTWSDFTGIFNHACMSPRSMAKESVESAAVGSSAYLNGPGMKEDMGWDKNDEKAEWDDKGLEEPKGDWKEEDLQPQAGGQNVEDHFTGEGEYEDPADFDDGGNKKEGGKSTHNVIEGEAKEAKEVGPPSVKVPAV</sequence>
<dbReference type="PANTHER" id="PTHR10183:SF379">
    <property type="entry name" value="CALPAIN-5"/>
    <property type="match status" value="1"/>
</dbReference>
<dbReference type="InterPro" id="IPR022684">
    <property type="entry name" value="Calpain_cysteine_protease"/>
</dbReference>
<evidence type="ECO:0000256" key="7">
    <source>
        <dbReference type="SAM" id="MobiDB-lite"/>
    </source>
</evidence>
<proteinExistence type="inferred from homology"/>
<organism evidence="9">
    <name type="scientific">Chromera velia CCMP2878</name>
    <dbReference type="NCBI Taxonomy" id="1169474"/>
    <lineage>
        <taxon>Eukaryota</taxon>
        <taxon>Sar</taxon>
        <taxon>Alveolata</taxon>
        <taxon>Colpodellida</taxon>
        <taxon>Chromeraceae</taxon>
        <taxon>Chromera</taxon>
    </lineage>
</organism>
<feature type="active site" evidence="5">
    <location>
        <position position="157"/>
    </location>
</feature>
<evidence type="ECO:0000256" key="4">
    <source>
        <dbReference type="ARBA" id="ARBA00022807"/>
    </source>
</evidence>
<name>A0A0G4F556_9ALVE</name>
<dbReference type="GO" id="GO:0005737">
    <property type="term" value="C:cytoplasm"/>
    <property type="evidence" value="ECO:0007669"/>
    <property type="project" value="TreeGrafter"/>
</dbReference>
<keyword evidence="3" id="KW-0378">Hydrolase</keyword>
<feature type="region of interest" description="Disordered" evidence="7">
    <location>
        <begin position="255"/>
        <end position="335"/>
    </location>
</feature>